<sequence length="340" mass="36797">MCNMKKLLVSGVLKEGKAYLGAIVIRIVASGLIVIAKIALNQGMSPFVYSLYRYFVASIVVAPFAFLFHSSVVIPNTYFSGLKYVSPTFSIAMSNAVPALSFFFAWIFRMEKVDIRRFSSQAKIFGTAVTVGGAMIMTFVGGPNLRFPWTKGSNSHNHPSTSSTNNNQDSFKGVILVTISCLCSSVSCILQAIVLKSYPVGLIVTVFVCIVGVVEGSVVALAMEWNNPAAWSIHFDFQLLAILYAGILISGLSYYVQGVVMEEKGPVFLTAFFPLTTIIVAIISSFAVFEILSLGKIVGAVVIIIGLYLVLWGKTKDQATDKPAQAIDNVYRPTTTTEAS</sequence>
<feature type="transmembrane region" description="Helical" evidence="6">
    <location>
        <begin position="89"/>
        <end position="108"/>
    </location>
</feature>
<feature type="transmembrane region" description="Helical" evidence="6">
    <location>
        <begin position="173"/>
        <end position="195"/>
    </location>
</feature>
<comment type="similarity">
    <text evidence="2 6">Belongs to the drug/metabolite transporter (DMT) superfamily. Plant drug/metabolite exporter (P-DME) (TC 2.A.7.4) family.</text>
</comment>
<dbReference type="InterPro" id="IPR037185">
    <property type="entry name" value="EmrE-like"/>
</dbReference>
<feature type="transmembrane region" description="Helical" evidence="6">
    <location>
        <begin position="18"/>
        <end position="39"/>
    </location>
</feature>
<feature type="domain" description="EamA" evidence="7">
    <location>
        <begin position="172"/>
        <end position="311"/>
    </location>
</feature>
<proteinExistence type="inferred from homology"/>
<feature type="transmembrane region" description="Helical" evidence="6">
    <location>
        <begin position="267"/>
        <end position="288"/>
    </location>
</feature>
<accession>A0ABP0XQE4</accession>
<feature type="transmembrane region" description="Helical" evidence="6">
    <location>
        <begin position="51"/>
        <end position="69"/>
    </location>
</feature>
<reference evidence="8 9" key="1">
    <citation type="submission" date="2024-03" db="EMBL/GenBank/DDBJ databases">
        <authorList>
            <person name="Gkanogiannis A."/>
            <person name="Becerra Lopez-Lavalle L."/>
        </authorList>
    </citation>
    <scope>NUCLEOTIDE SEQUENCE [LARGE SCALE GENOMIC DNA]</scope>
</reference>
<name>A0ABP0XQE4_9ROSI</name>
<evidence type="ECO:0000256" key="3">
    <source>
        <dbReference type="ARBA" id="ARBA00022692"/>
    </source>
</evidence>
<feature type="transmembrane region" description="Helical" evidence="6">
    <location>
        <begin position="202"/>
        <end position="223"/>
    </location>
</feature>
<dbReference type="SUPFAM" id="SSF103481">
    <property type="entry name" value="Multidrug resistance efflux transporter EmrE"/>
    <property type="match status" value="1"/>
</dbReference>
<evidence type="ECO:0000256" key="5">
    <source>
        <dbReference type="ARBA" id="ARBA00023136"/>
    </source>
</evidence>
<dbReference type="PANTHER" id="PTHR31218">
    <property type="entry name" value="WAT1-RELATED PROTEIN"/>
    <property type="match status" value="1"/>
</dbReference>
<organism evidence="8 9">
    <name type="scientific">Citrullus colocynthis</name>
    <name type="common">colocynth</name>
    <dbReference type="NCBI Taxonomy" id="252529"/>
    <lineage>
        <taxon>Eukaryota</taxon>
        <taxon>Viridiplantae</taxon>
        <taxon>Streptophyta</taxon>
        <taxon>Embryophyta</taxon>
        <taxon>Tracheophyta</taxon>
        <taxon>Spermatophyta</taxon>
        <taxon>Magnoliopsida</taxon>
        <taxon>eudicotyledons</taxon>
        <taxon>Gunneridae</taxon>
        <taxon>Pentapetalae</taxon>
        <taxon>rosids</taxon>
        <taxon>fabids</taxon>
        <taxon>Cucurbitales</taxon>
        <taxon>Cucurbitaceae</taxon>
        <taxon>Benincaseae</taxon>
        <taxon>Citrullus</taxon>
    </lineage>
</organism>
<keyword evidence="5 6" id="KW-0472">Membrane</keyword>
<dbReference type="InterPro" id="IPR000620">
    <property type="entry name" value="EamA_dom"/>
</dbReference>
<feature type="transmembrane region" description="Helical" evidence="6">
    <location>
        <begin position="294"/>
        <end position="312"/>
    </location>
</feature>
<evidence type="ECO:0000256" key="2">
    <source>
        <dbReference type="ARBA" id="ARBA00007635"/>
    </source>
</evidence>
<gene>
    <name evidence="8" type="ORF">CITCOLO1_LOCUS298</name>
</gene>
<keyword evidence="9" id="KW-1185">Reference proteome</keyword>
<evidence type="ECO:0000259" key="7">
    <source>
        <dbReference type="Pfam" id="PF00892"/>
    </source>
</evidence>
<evidence type="ECO:0000256" key="1">
    <source>
        <dbReference type="ARBA" id="ARBA00004141"/>
    </source>
</evidence>
<dbReference type="Proteomes" id="UP001642487">
    <property type="component" value="Chromosome 1"/>
</dbReference>
<keyword evidence="3 6" id="KW-0812">Transmembrane</keyword>
<keyword evidence="4 6" id="KW-1133">Transmembrane helix</keyword>
<dbReference type="Pfam" id="PF00892">
    <property type="entry name" value="EamA"/>
    <property type="match status" value="1"/>
</dbReference>
<feature type="transmembrane region" description="Helical" evidence="6">
    <location>
        <begin position="235"/>
        <end position="255"/>
    </location>
</feature>
<protein>
    <recommendedName>
        <fullName evidence="6">WAT1-related protein</fullName>
    </recommendedName>
</protein>
<evidence type="ECO:0000256" key="6">
    <source>
        <dbReference type="RuleBase" id="RU363077"/>
    </source>
</evidence>
<evidence type="ECO:0000313" key="9">
    <source>
        <dbReference type="Proteomes" id="UP001642487"/>
    </source>
</evidence>
<dbReference type="InterPro" id="IPR030184">
    <property type="entry name" value="WAT1-related"/>
</dbReference>
<comment type="subcellular location">
    <subcellularLocation>
        <location evidence="1 6">Membrane</location>
        <topology evidence="1 6">Multi-pass membrane protein</topology>
    </subcellularLocation>
</comment>
<evidence type="ECO:0000313" key="8">
    <source>
        <dbReference type="EMBL" id="CAK9308782.1"/>
    </source>
</evidence>
<dbReference type="EMBL" id="OZ021735">
    <property type="protein sequence ID" value="CAK9308782.1"/>
    <property type="molecule type" value="Genomic_DNA"/>
</dbReference>
<feature type="transmembrane region" description="Helical" evidence="6">
    <location>
        <begin position="120"/>
        <end position="140"/>
    </location>
</feature>
<evidence type="ECO:0000256" key="4">
    <source>
        <dbReference type="ARBA" id="ARBA00022989"/>
    </source>
</evidence>